<organism evidence="1 2">
    <name type="scientific">Olsenella profusa</name>
    <dbReference type="NCBI Taxonomy" id="138595"/>
    <lineage>
        <taxon>Bacteria</taxon>
        <taxon>Bacillati</taxon>
        <taxon>Actinomycetota</taxon>
        <taxon>Coriobacteriia</taxon>
        <taxon>Coriobacteriales</taxon>
        <taxon>Atopobiaceae</taxon>
        <taxon>Olsenella</taxon>
    </lineage>
</organism>
<proteinExistence type="predicted"/>
<dbReference type="InterPro" id="IPR007460">
    <property type="entry name" value="BrnT_toxin"/>
</dbReference>
<dbReference type="RefSeq" id="WP_204793456.1">
    <property type="nucleotide sequence ID" value="NZ_JACSNQ010000011.1"/>
</dbReference>
<dbReference type="EMBL" id="JACSNQ010000011">
    <property type="protein sequence ID" value="MBM6775112.1"/>
    <property type="molecule type" value="Genomic_DNA"/>
</dbReference>
<keyword evidence="2" id="KW-1185">Reference proteome</keyword>
<evidence type="ECO:0000313" key="1">
    <source>
        <dbReference type="EMBL" id="MBM6775112.1"/>
    </source>
</evidence>
<evidence type="ECO:0000313" key="2">
    <source>
        <dbReference type="Proteomes" id="UP000712527"/>
    </source>
</evidence>
<protein>
    <submittedName>
        <fullName evidence="1">BrnT family toxin</fullName>
    </submittedName>
</protein>
<dbReference type="Pfam" id="PF04365">
    <property type="entry name" value="BrnT_toxin"/>
    <property type="match status" value="1"/>
</dbReference>
<accession>A0ABS2F2U0</accession>
<dbReference type="Proteomes" id="UP000712527">
    <property type="component" value="Unassembled WGS sequence"/>
</dbReference>
<gene>
    <name evidence="1" type="ORF">H9X80_06105</name>
</gene>
<name>A0ABS2F2U0_9ACTN</name>
<dbReference type="InterPro" id="IPR038573">
    <property type="entry name" value="BrnT_sf"/>
</dbReference>
<sequence length="93" mass="10822">MRPSGFEWDKNKASTNLAKHGVSFHEATRIWLDPNYYRVKVAQEPEDRWLVVGRVARGRYLSAIVTYRGISGERTRIISARCATKAEVRRYHD</sequence>
<comment type="caution">
    <text evidence="1">The sequence shown here is derived from an EMBL/GenBank/DDBJ whole genome shotgun (WGS) entry which is preliminary data.</text>
</comment>
<dbReference type="Gene3D" id="3.10.450.530">
    <property type="entry name" value="Ribonuclease toxin, BrnT, of type II toxin-antitoxin system"/>
    <property type="match status" value="1"/>
</dbReference>
<reference evidence="1 2" key="1">
    <citation type="journal article" date="2021" name="Sci. Rep.">
        <title>The distribution of antibiotic resistance genes in chicken gut microbiota commensals.</title>
        <authorList>
            <person name="Juricova H."/>
            <person name="Matiasovicova J."/>
            <person name="Kubasova T."/>
            <person name="Cejkova D."/>
            <person name="Rychlik I."/>
        </authorList>
    </citation>
    <scope>NUCLEOTIDE SEQUENCE [LARGE SCALE GENOMIC DNA]</scope>
    <source>
        <strain evidence="1 2">An794</strain>
    </source>
</reference>